<sequence length="294" mass="30721">MSRASDILLTAIAPCIWGSTYIVTTELLPQGYPITVAMIRALPAGLLLLMIVRQWPKGIWLMRSFILGALNFSIFQTLLFVAAYRLPGGIAATLGAIQPLIVIFLAGSLLGSAVRLPSILAALAGMAGVALLVLRNEAVLDPLGIAAALGGALSMALGTVLSRKWQPPVSPLAFAAWQLTTGGILLLPVALWLEPALPVLTPTNAAGFVYLVLFTAITYILWFRGVGRLEPAAVSSLGFLSPLTAVLLGWVILGQALSPMQVLGVAVVIAGVWMSQRASRGAVGPASVTLRPAD</sequence>
<feature type="transmembrane region" description="Helical" evidence="6">
    <location>
        <begin position="30"/>
        <end position="52"/>
    </location>
</feature>
<keyword evidence="3 6" id="KW-0812">Transmembrane</keyword>
<evidence type="ECO:0000256" key="2">
    <source>
        <dbReference type="ARBA" id="ARBA00007362"/>
    </source>
</evidence>
<dbReference type="Gene3D" id="1.10.3730.20">
    <property type="match status" value="1"/>
</dbReference>
<evidence type="ECO:0000313" key="8">
    <source>
        <dbReference type="EMBL" id="GAB1583706.1"/>
    </source>
</evidence>
<dbReference type="Pfam" id="PF00892">
    <property type="entry name" value="EamA"/>
    <property type="match status" value="2"/>
</dbReference>
<feature type="transmembrane region" description="Helical" evidence="6">
    <location>
        <begin position="234"/>
        <end position="253"/>
    </location>
</feature>
<comment type="caution">
    <text evidence="8">The sequence shown here is derived from an EMBL/GenBank/DDBJ whole genome shotgun (WGS) entry which is preliminary data.</text>
</comment>
<evidence type="ECO:0000256" key="5">
    <source>
        <dbReference type="ARBA" id="ARBA00023136"/>
    </source>
</evidence>
<evidence type="ECO:0000259" key="7">
    <source>
        <dbReference type="Pfam" id="PF00892"/>
    </source>
</evidence>
<organism evidence="8 9">
    <name type="scientific">Phyllobacterium phragmitis</name>
    <dbReference type="NCBI Taxonomy" id="2670329"/>
    <lineage>
        <taxon>Bacteria</taxon>
        <taxon>Pseudomonadati</taxon>
        <taxon>Pseudomonadota</taxon>
        <taxon>Alphaproteobacteria</taxon>
        <taxon>Hyphomicrobiales</taxon>
        <taxon>Phyllobacteriaceae</taxon>
        <taxon>Phyllobacterium</taxon>
    </lineage>
</organism>
<gene>
    <name evidence="8" type="ORF">PPNSA23_36490</name>
</gene>
<evidence type="ECO:0000256" key="4">
    <source>
        <dbReference type="ARBA" id="ARBA00022989"/>
    </source>
</evidence>
<feature type="transmembrane region" description="Helical" evidence="6">
    <location>
        <begin position="90"/>
        <end position="109"/>
    </location>
</feature>
<dbReference type="SUPFAM" id="SSF103481">
    <property type="entry name" value="Multidrug resistance efflux transporter EmrE"/>
    <property type="match status" value="2"/>
</dbReference>
<feature type="transmembrane region" description="Helical" evidence="6">
    <location>
        <begin position="64"/>
        <end position="84"/>
    </location>
</feature>
<feature type="transmembrane region" description="Helical" evidence="6">
    <location>
        <begin position="116"/>
        <end position="134"/>
    </location>
</feature>
<comment type="subcellular location">
    <subcellularLocation>
        <location evidence="1">Membrane</location>
        <topology evidence="1">Multi-pass membrane protein</topology>
    </subcellularLocation>
</comment>
<feature type="transmembrane region" description="Helical" evidence="6">
    <location>
        <begin position="172"/>
        <end position="193"/>
    </location>
</feature>
<dbReference type="RefSeq" id="WP_407866265.1">
    <property type="nucleotide sequence ID" value="NZ_BAAFZP010000002.1"/>
</dbReference>
<feature type="transmembrane region" description="Helical" evidence="6">
    <location>
        <begin position="205"/>
        <end position="222"/>
    </location>
</feature>
<keyword evidence="9" id="KW-1185">Reference proteome</keyword>
<dbReference type="PANTHER" id="PTHR32322:SF2">
    <property type="entry name" value="EAMA DOMAIN-CONTAINING PROTEIN"/>
    <property type="match status" value="1"/>
</dbReference>
<name>A0ABQ0H499_9HYPH</name>
<comment type="similarity">
    <text evidence="2">Belongs to the EamA transporter family.</text>
</comment>
<evidence type="ECO:0000256" key="6">
    <source>
        <dbReference type="SAM" id="Phobius"/>
    </source>
</evidence>
<feature type="domain" description="EamA" evidence="7">
    <location>
        <begin position="143"/>
        <end position="274"/>
    </location>
</feature>
<protein>
    <submittedName>
        <fullName evidence="8">EamA family transporter</fullName>
    </submittedName>
</protein>
<dbReference type="InterPro" id="IPR050638">
    <property type="entry name" value="AA-Vitamin_Transporters"/>
</dbReference>
<dbReference type="InterPro" id="IPR000620">
    <property type="entry name" value="EamA_dom"/>
</dbReference>
<accession>A0ABQ0H499</accession>
<proteinExistence type="inferred from homology"/>
<reference evidence="8 9" key="1">
    <citation type="submission" date="2024-10" db="EMBL/GenBank/DDBJ databases">
        <title>Isolation, draft genome sequencing and identification of Phyllobacterium sp. NSA23, isolated from leaf soil.</title>
        <authorList>
            <person name="Akita H."/>
        </authorList>
    </citation>
    <scope>NUCLEOTIDE SEQUENCE [LARGE SCALE GENOMIC DNA]</scope>
    <source>
        <strain evidence="8 9">NSA23</strain>
    </source>
</reference>
<evidence type="ECO:0000256" key="1">
    <source>
        <dbReference type="ARBA" id="ARBA00004141"/>
    </source>
</evidence>
<dbReference type="Proteomes" id="UP001628091">
    <property type="component" value="Unassembled WGS sequence"/>
</dbReference>
<dbReference type="PANTHER" id="PTHR32322">
    <property type="entry name" value="INNER MEMBRANE TRANSPORTER"/>
    <property type="match status" value="1"/>
</dbReference>
<feature type="transmembrane region" description="Helical" evidence="6">
    <location>
        <begin position="140"/>
        <end position="160"/>
    </location>
</feature>
<keyword evidence="4 6" id="KW-1133">Transmembrane helix</keyword>
<dbReference type="EMBL" id="BAAFZP010000002">
    <property type="protein sequence ID" value="GAB1583706.1"/>
    <property type="molecule type" value="Genomic_DNA"/>
</dbReference>
<feature type="transmembrane region" description="Helical" evidence="6">
    <location>
        <begin position="7"/>
        <end position="24"/>
    </location>
</feature>
<keyword evidence="5 6" id="KW-0472">Membrane</keyword>
<evidence type="ECO:0000313" key="9">
    <source>
        <dbReference type="Proteomes" id="UP001628091"/>
    </source>
</evidence>
<dbReference type="InterPro" id="IPR037185">
    <property type="entry name" value="EmrE-like"/>
</dbReference>
<feature type="domain" description="EamA" evidence="7">
    <location>
        <begin position="7"/>
        <end position="133"/>
    </location>
</feature>
<evidence type="ECO:0000256" key="3">
    <source>
        <dbReference type="ARBA" id="ARBA00022692"/>
    </source>
</evidence>